<name>A0AAD7DDC8_MYCRO</name>
<evidence type="ECO:0000256" key="4">
    <source>
        <dbReference type="ARBA" id="ARBA00023002"/>
    </source>
</evidence>
<keyword evidence="2" id="KW-0349">Heme</keyword>
<keyword evidence="7" id="KW-1133">Transmembrane helix</keyword>
<keyword evidence="7" id="KW-0812">Transmembrane</keyword>
<dbReference type="InterPro" id="IPR001128">
    <property type="entry name" value="Cyt_P450"/>
</dbReference>
<gene>
    <name evidence="8" type="ORF">B0H17DRAFT_1071493</name>
</gene>
<dbReference type="GO" id="GO:0004497">
    <property type="term" value="F:monooxygenase activity"/>
    <property type="evidence" value="ECO:0007669"/>
    <property type="project" value="UniProtKB-KW"/>
</dbReference>
<dbReference type="Gene3D" id="1.10.630.10">
    <property type="entry name" value="Cytochrome P450"/>
    <property type="match status" value="1"/>
</dbReference>
<proteinExistence type="inferred from homology"/>
<keyword evidence="7" id="KW-0472">Membrane</keyword>
<evidence type="ECO:0000256" key="2">
    <source>
        <dbReference type="ARBA" id="ARBA00022617"/>
    </source>
</evidence>
<evidence type="ECO:0000256" key="5">
    <source>
        <dbReference type="ARBA" id="ARBA00023004"/>
    </source>
</evidence>
<dbReference type="InterPro" id="IPR036396">
    <property type="entry name" value="Cyt_P450_sf"/>
</dbReference>
<keyword evidence="9" id="KW-1185">Reference proteome</keyword>
<dbReference type="GO" id="GO:0020037">
    <property type="term" value="F:heme binding"/>
    <property type="evidence" value="ECO:0007669"/>
    <property type="project" value="InterPro"/>
</dbReference>
<dbReference type="PANTHER" id="PTHR24291:SF50">
    <property type="entry name" value="BIFUNCTIONAL ALBAFLAVENONE MONOOXYGENASE_TERPENE SYNTHASE"/>
    <property type="match status" value="1"/>
</dbReference>
<dbReference type="Proteomes" id="UP001221757">
    <property type="component" value="Unassembled WGS sequence"/>
</dbReference>
<comment type="caution">
    <text evidence="8">The sequence shown here is derived from an EMBL/GenBank/DDBJ whole genome shotgun (WGS) entry which is preliminary data.</text>
</comment>
<evidence type="ECO:0000256" key="6">
    <source>
        <dbReference type="ARBA" id="ARBA00023033"/>
    </source>
</evidence>
<feature type="transmembrane region" description="Helical" evidence="7">
    <location>
        <begin position="12"/>
        <end position="35"/>
    </location>
</feature>
<sequence>MVLQLLDRVHFRIPFLGAEITPVAAVLATLGFVAFRRIYRLLKAYQTVNFFPKVYTAFQPFALPGLLVPTTKIWTTGLDWHWVRKSQTYASNETVNLIPVLAGVPGLWTSNMEIGRQIAAGGHRSSFIKPPDSNNVFLTWGMNLAASEGQMWRKHRRVVGPAFGTELYKLVWQQTARTYRDMVDAEGWKTKDVVDIPVIQRITLKLAFLLISTCGFGFPATWDSPPKAADGGMPVQEALKLVADTTLIALVVPKWLMYLPIERLRMTRIARERLAKFMQDQVTERKAEVALGGDTRADAFTMLVKANQDEAGKYQLDDRELIGNVFLFMFAGHETTAHSLAGTLGFMAIHEGIQNEVVEQIMSVVGRDRDPDFDDYSKLDKVLAIFYEAARMFPAGHALVREATEDTVLTGSSTIPIPKGTQVMVDMIGVQYNPRYFDDPYMYKPSRWYGLPADSELFTAFSVGYLLPCHLLRDWKVEPILREGETKEAWGARIMDARIVLTLGVRDIPVRFVRRTHA</sequence>
<keyword evidence="5" id="KW-0408">Iron</keyword>
<accession>A0AAD7DDC8</accession>
<evidence type="ECO:0000313" key="9">
    <source>
        <dbReference type="Proteomes" id="UP001221757"/>
    </source>
</evidence>
<comment type="similarity">
    <text evidence="1">Belongs to the cytochrome P450 family.</text>
</comment>
<dbReference type="PANTHER" id="PTHR24291">
    <property type="entry name" value="CYTOCHROME P450 FAMILY 4"/>
    <property type="match status" value="1"/>
</dbReference>
<keyword evidence="3" id="KW-0479">Metal-binding</keyword>
<dbReference type="GO" id="GO:0005506">
    <property type="term" value="F:iron ion binding"/>
    <property type="evidence" value="ECO:0007669"/>
    <property type="project" value="InterPro"/>
</dbReference>
<dbReference type="Pfam" id="PF00067">
    <property type="entry name" value="p450"/>
    <property type="match status" value="1"/>
</dbReference>
<dbReference type="GO" id="GO:0016705">
    <property type="term" value="F:oxidoreductase activity, acting on paired donors, with incorporation or reduction of molecular oxygen"/>
    <property type="evidence" value="ECO:0007669"/>
    <property type="project" value="InterPro"/>
</dbReference>
<evidence type="ECO:0000256" key="3">
    <source>
        <dbReference type="ARBA" id="ARBA00022723"/>
    </source>
</evidence>
<keyword evidence="4" id="KW-0560">Oxidoreductase</keyword>
<dbReference type="InterPro" id="IPR050196">
    <property type="entry name" value="Cytochrome_P450_Monoox"/>
</dbReference>
<protein>
    <submittedName>
        <fullName evidence="8">Cytochrome P450</fullName>
    </submittedName>
</protein>
<reference evidence="8" key="1">
    <citation type="submission" date="2023-03" db="EMBL/GenBank/DDBJ databases">
        <title>Massive genome expansion in bonnet fungi (Mycena s.s.) driven by repeated elements and novel gene families across ecological guilds.</title>
        <authorList>
            <consortium name="Lawrence Berkeley National Laboratory"/>
            <person name="Harder C.B."/>
            <person name="Miyauchi S."/>
            <person name="Viragh M."/>
            <person name="Kuo A."/>
            <person name="Thoen E."/>
            <person name="Andreopoulos B."/>
            <person name="Lu D."/>
            <person name="Skrede I."/>
            <person name="Drula E."/>
            <person name="Henrissat B."/>
            <person name="Morin E."/>
            <person name="Kohler A."/>
            <person name="Barry K."/>
            <person name="LaButti K."/>
            <person name="Morin E."/>
            <person name="Salamov A."/>
            <person name="Lipzen A."/>
            <person name="Mereny Z."/>
            <person name="Hegedus B."/>
            <person name="Baldrian P."/>
            <person name="Stursova M."/>
            <person name="Weitz H."/>
            <person name="Taylor A."/>
            <person name="Grigoriev I.V."/>
            <person name="Nagy L.G."/>
            <person name="Martin F."/>
            <person name="Kauserud H."/>
        </authorList>
    </citation>
    <scope>NUCLEOTIDE SEQUENCE</scope>
    <source>
        <strain evidence="8">CBHHK067</strain>
    </source>
</reference>
<dbReference type="EMBL" id="JARKIE010000094">
    <property type="protein sequence ID" value="KAJ7686679.1"/>
    <property type="molecule type" value="Genomic_DNA"/>
</dbReference>
<dbReference type="AlphaFoldDB" id="A0AAD7DDC8"/>
<evidence type="ECO:0000256" key="1">
    <source>
        <dbReference type="ARBA" id="ARBA00010617"/>
    </source>
</evidence>
<evidence type="ECO:0000256" key="7">
    <source>
        <dbReference type="SAM" id="Phobius"/>
    </source>
</evidence>
<keyword evidence="6" id="KW-0503">Monooxygenase</keyword>
<dbReference type="SUPFAM" id="SSF48264">
    <property type="entry name" value="Cytochrome P450"/>
    <property type="match status" value="1"/>
</dbReference>
<evidence type="ECO:0000313" key="8">
    <source>
        <dbReference type="EMBL" id="KAJ7686679.1"/>
    </source>
</evidence>
<organism evidence="8 9">
    <name type="scientific">Mycena rosella</name>
    <name type="common">Pink bonnet</name>
    <name type="synonym">Agaricus rosellus</name>
    <dbReference type="NCBI Taxonomy" id="1033263"/>
    <lineage>
        <taxon>Eukaryota</taxon>
        <taxon>Fungi</taxon>
        <taxon>Dikarya</taxon>
        <taxon>Basidiomycota</taxon>
        <taxon>Agaricomycotina</taxon>
        <taxon>Agaricomycetes</taxon>
        <taxon>Agaricomycetidae</taxon>
        <taxon>Agaricales</taxon>
        <taxon>Marasmiineae</taxon>
        <taxon>Mycenaceae</taxon>
        <taxon>Mycena</taxon>
    </lineage>
</organism>